<keyword evidence="3 6" id="KW-1133">Transmembrane helix</keyword>
<feature type="compositionally biased region" description="Basic and acidic residues" evidence="5">
    <location>
        <begin position="282"/>
        <end position="295"/>
    </location>
</feature>
<comment type="caution">
    <text evidence="8">The sequence shown here is derived from an EMBL/GenBank/DDBJ whole genome shotgun (WGS) entry which is preliminary data.</text>
</comment>
<dbReference type="Proteomes" id="UP000823405">
    <property type="component" value="Unassembled WGS sequence"/>
</dbReference>
<reference evidence="8" key="1">
    <citation type="journal article" date="2020" name="Fungal Divers.">
        <title>Resolving the Mortierellaceae phylogeny through synthesis of multi-gene phylogenetics and phylogenomics.</title>
        <authorList>
            <person name="Vandepol N."/>
            <person name="Liber J."/>
            <person name="Desiro A."/>
            <person name="Na H."/>
            <person name="Kennedy M."/>
            <person name="Barry K."/>
            <person name="Grigoriev I.V."/>
            <person name="Miller A.N."/>
            <person name="O'Donnell K."/>
            <person name="Stajich J.E."/>
            <person name="Bonito G."/>
        </authorList>
    </citation>
    <scope>NUCLEOTIDE SEQUENCE</scope>
    <source>
        <strain evidence="8">NVP60</strain>
    </source>
</reference>
<dbReference type="EMBL" id="JAAAIN010002123">
    <property type="protein sequence ID" value="KAG0296655.1"/>
    <property type="molecule type" value="Genomic_DNA"/>
</dbReference>
<feature type="transmembrane region" description="Helical" evidence="6">
    <location>
        <begin position="460"/>
        <end position="483"/>
    </location>
</feature>
<feature type="compositionally biased region" description="Low complexity" evidence="5">
    <location>
        <begin position="74"/>
        <end position="99"/>
    </location>
</feature>
<feature type="transmembrane region" description="Helical" evidence="6">
    <location>
        <begin position="369"/>
        <end position="388"/>
    </location>
</feature>
<evidence type="ECO:0000313" key="9">
    <source>
        <dbReference type="Proteomes" id="UP000823405"/>
    </source>
</evidence>
<dbReference type="PANTHER" id="PTHR11040:SF44">
    <property type="entry name" value="PROTEIN ZNTC-RELATED"/>
    <property type="match status" value="1"/>
</dbReference>
<keyword evidence="7" id="KW-0732">Signal</keyword>
<feature type="transmembrane region" description="Helical" evidence="6">
    <location>
        <begin position="425"/>
        <end position="448"/>
    </location>
</feature>
<dbReference type="GO" id="GO:0005385">
    <property type="term" value="F:zinc ion transmembrane transporter activity"/>
    <property type="evidence" value="ECO:0007669"/>
    <property type="project" value="TreeGrafter"/>
</dbReference>
<feature type="signal peptide" evidence="7">
    <location>
        <begin position="1"/>
        <end position="27"/>
    </location>
</feature>
<evidence type="ECO:0000256" key="1">
    <source>
        <dbReference type="ARBA" id="ARBA00004141"/>
    </source>
</evidence>
<dbReference type="Pfam" id="PF02535">
    <property type="entry name" value="Zip"/>
    <property type="match status" value="1"/>
</dbReference>
<name>A0A9P6QUB6_9FUNG</name>
<evidence type="ECO:0000256" key="5">
    <source>
        <dbReference type="SAM" id="MobiDB-lite"/>
    </source>
</evidence>
<evidence type="ECO:0000256" key="6">
    <source>
        <dbReference type="SAM" id="Phobius"/>
    </source>
</evidence>
<keyword evidence="4 6" id="KW-0472">Membrane</keyword>
<dbReference type="InterPro" id="IPR003689">
    <property type="entry name" value="ZIP"/>
</dbReference>
<feature type="chain" id="PRO_5040424265" evidence="7">
    <location>
        <begin position="28"/>
        <end position="522"/>
    </location>
</feature>
<feature type="region of interest" description="Disordered" evidence="5">
    <location>
        <begin position="277"/>
        <end position="343"/>
    </location>
</feature>
<feature type="transmembrane region" description="Helical" evidence="6">
    <location>
        <begin position="197"/>
        <end position="215"/>
    </location>
</feature>
<feature type="transmembrane region" description="Helical" evidence="6">
    <location>
        <begin position="235"/>
        <end position="257"/>
    </location>
</feature>
<evidence type="ECO:0000256" key="3">
    <source>
        <dbReference type="ARBA" id="ARBA00022989"/>
    </source>
</evidence>
<sequence length="522" mass="56115">MRLSLPCRITALSAVFLLATLAPSTLAQDSALLNNNSNNIKINNNNGAAVSAEHYILAKRAGEDDHDHDHDHPPATATVAPGATSSGAITSPTSTTAPAPDHDHDHDHDNDHAHDGHDHDHDHAHEEEGHAHDHAEEEAGHSHGPARTCEAHDHDHGEYVVWHHIVALFVLMVIAGLGCVLPMIIRENNRTRFFVQLGKYFGAGVVLSVAFVHILPEALFALTHPCLSKAWTDDYPGYAPLIMMISGLTMLVIEYLASTVAFNVEAQNKKAAAAALSGSAVEEAHEHGHAHSHDKDHHHHHHHDDSDSAEFQDQKSGAAASYTHPLDATEPNTPKPAHNSSFEDTGCSHAHGLTLLQCGPGVSTKVSTYMLELGIALHSIFIGIALGVLAGSEFLAMTIAICFHQFFEGVALGSRIADLTFKKKWLPIVLVLIFALVTPFGVAIGMGMRSGYRANSVENLIITGICNSIACGVLLYTAFVTLLGGDILYSERFRAESRSHKASYLVAVWLGALAMAVIALWA</sequence>
<accession>A0A9P6QUB6</accession>
<feature type="region of interest" description="Disordered" evidence="5">
    <location>
        <begin position="62"/>
        <end position="150"/>
    </location>
</feature>
<organism evidence="8 9">
    <name type="scientific">Linnemannia gamsii</name>
    <dbReference type="NCBI Taxonomy" id="64522"/>
    <lineage>
        <taxon>Eukaryota</taxon>
        <taxon>Fungi</taxon>
        <taxon>Fungi incertae sedis</taxon>
        <taxon>Mucoromycota</taxon>
        <taxon>Mortierellomycotina</taxon>
        <taxon>Mortierellomycetes</taxon>
        <taxon>Mortierellales</taxon>
        <taxon>Mortierellaceae</taxon>
        <taxon>Linnemannia</taxon>
    </lineage>
</organism>
<evidence type="ECO:0000256" key="4">
    <source>
        <dbReference type="ARBA" id="ARBA00023136"/>
    </source>
</evidence>
<evidence type="ECO:0000313" key="8">
    <source>
        <dbReference type="EMBL" id="KAG0296655.1"/>
    </source>
</evidence>
<feature type="compositionally biased region" description="Basic and acidic residues" evidence="5">
    <location>
        <begin position="62"/>
        <end position="73"/>
    </location>
</feature>
<evidence type="ECO:0000256" key="7">
    <source>
        <dbReference type="SAM" id="SignalP"/>
    </source>
</evidence>
<evidence type="ECO:0000256" key="2">
    <source>
        <dbReference type="ARBA" id="ARBA00022692"/>
    </source>
</evidence>
<proteinExistence type="predicted"/>
<dbReference type="OrthoDB" id="448280at2759"/>
<keyword evidence="9" id="KW-1185">Reference proteome</keyword>
<comment type="subcellular location">
    <subcellularLocation>
        <location evidence="1">Membrane</location>
        <topology evidence="1">Multi-pass membrane protein</topology>
    </subcellularLocation>
</comment>
<feature type="transmembrane region" description="Helical" evidence="6">
    <location>
        <begin position="504"/>
        <end position="521"/>
    </location>
</feature>
<gene>
    <name evidence="8" type="primary">ZRT1_2</name>
    <name evidence="8" type="ORF">BGZ97_004483</name>
</gene>
<dbReference type="AlphaFoldDB" id="A0A9P6QUB6"/>
<dbReference type="GO" id="GO:0005886">
    <property type="term" value="C:plasma membrane"/>
    <property type="evidence" value="ECO:0007669"/>
    <property type="project" value="TreeGrafter"/>
</dbReference>
<feature type="transmembrane region" description="Helical" evidence="6">
    <location>
        <begin position="161"/>
        <end position="185"/>
    </location>
</feature>
<keyword evidence="2 6" id="KW-0812">Transmembrane</keyword>
<dbReference type="PANTHER" id="PTHR11040">
    <property type="entry name" value="ZINC/IRON TRANSPORTER"/>
    <property type="match status" value="1"/>
</dbReference>
<feature type="compositionally biased region" description="Basic and acidic residues" evidence="5">
    <location>
        <begin position="100"/>
        <end position="141"/>
    </location>
</feature>
<protein>
    <submittedName>
        <fullName evidence="8">High-affinity Zn(2+) transporter zrt1</fullName>
    </submittedName>
</protein>